<evidence type="ECO:0000313" key="1">
    <source>
        <dbReference type="EMBL" id="CAF1513446.1"/>
    </source>
</evidence>
<dbReference type="EMBL" id="CAJNOH010010488">
    <property type="protein sequence ID" value="CAF1513446.1"/>
    <property type="molecule type" value="Genomic_DNA"/>
</dbReference>
<protein>
    <submittedName>
        <fullName evidence="1">Uncharacterized protein</fullName>
    </submittedName>
</protein>
<dbReference type="Proteomes" id="UP000663854">
    <property type="component" value="Unassembled WGS sequence"/>
</dbReference>
<comment type="caution">
    <text evidence="1">The sequence shown here is derived from an EMBL/GenBank/DDBJ whole genome shotgun (WGS) entry which is preliminary data.</text>
</comment>
<proteinExistence type="predicted"/>
<evidence type="ECO:0000313" key="2">
    <source>
        <dbReference type="EMBL" id="CAF1659352.1"/>
    </source>
</evidence>
<reference evidence="1" key="1">
    <citation type="submission" date="2021-02" db="EMBL/GenBank/DDBJ databases">
        <authorList>
            <person name="Nowell W R."/>
        </authorList>
    </citation>
    <scope>NUCLEOTIDE SEQUENCE</scope>
</reference>
<gene>
    <name evidence="2" type="ORF">JXQ802_LOCUS55805</name>
    <name evidence="1" type="ORF">PYM288_LOCUS39262</name>
</gene>
<evidence type="ECO:0000313" key="4">
    <source>
        <dbReference type="Proteomes" id="UP000663870"/>
    </source>
</evidence>
<dbReference type="AlphaFoldDB" id="A0A815TV82"/>
<keyword evidence="4" id="KW-1185">Reference proteome</keyword>
<accession>A0A815TV82</accession>
<feature type="non-terminal residue" evidence="1">
    <location>
        <position position="1"/>
    </location>
</feature>
<sequence length="101" mass="11691">CSQYRTFTKCQYQLKAKIYHDSTYQFFYSQHHEHELLEDTRLPTDIRSNIRDLAMKEDFNNESINASIAAVGVASATPHSSTTAPKPEHIEKTFKKVLEKN</sequence>
<dbReference type="Proteomes" id="UP000663870">
    <property type="component" value="Unassembled WGS sequence"/>
</dbReference>
<dbReference type="EMBL" id="CAJNOL010012313">
    <property type="protein sequence ID" value="CAF1659352.1"/>
    <property type="molecule type" value="Genomic_DNA"/>
</dbReference>
<name>A0A815TV82_9BILA</name>
<organism evidence="1 3">
    <name type="scientific">Rotaria sordida</name>
    <dbReference type="NCBI Taxonomy" id="392033"/>
    <lineage>
        <taxon>Eukaryota</taxon>
        <taxon>Metazoa</taxon>
        <taxon>Spiralia</taxon>
        <taxon>Gnathifera</taxon>
        <taxon>Rotifera</taxon>
        <taxon>Eurotatoria</taxon>
        <taxon>Bdelloidea</taxon>
        <taxon>Philodinida</taxon>
        <taxon>Philodinidae</taxon>
        <taxon>Rotaria</taxon>
    </lineage>
</organism>
<evidence type="ECO:0000313" key="3">
    <source>
        <dbReference type="Proteomes" id="UP000663854"/>
    </source>
</evidence>